<evidence type="ECO:0000313" key="3">
    <source>
        <dbReference type="Proteomes" id="UP000265692"/>
    </source>
</evidence>
<feature type="domain" description="Polysaccharide pyruvyl transferase" evidence="1">
    <location>
        <begin position="13"/>
        <end position="290"/>
    </location>
</feature>
<evidence type="ECO:0000313" key="2">
    <source>
        <dbReference type="EMBL" id="RHW39978.1"/>
    </source>
</evidence>
<keyword evidence="2" id="KW-0808">Transferase</keyword>
<dbReference type="AlphaFoldDB" id="A0A396SI48"/>
<name>A0A396SI48_9BACL</name>
<reference evidence="2 3" key="1">
    <citation type="submission" date="2018-08" db="EMBL/GenBank/DDBJ databases">
        <title>Lysinibacillus sp. YLB-03 draft genome sequence.</title>
        <authorList>
            <person name="Yu L."/>
        </authorList>
    </citation>
    <scope>NUCLEOTIDE SEQUENCE [LARGE SCALE GENOMIC DNA]</scope>
    <source>
        <strain evidence="2 3">YLB-03</strain>
    </source>
</reference>
<protein>
    <submittedName>
        <fullName evidence="2">Polysaccharide pyruvyl transferase CsaB</fullName>
    </submittedName>
</protein>
<accession>A0A396SI48</accession>
<comment type="caution">
    <text evidence="2">The sequence shown here is derived from an EMBL/GenBank/DDBJ whole genome shotgun (WGS) entry which is preliminary data.</text>
</comment>
<dbReference type="Pfam" id="PF04230">
    <property type="entry name" value="PS_pyruv_trans"/>
    <property type="match status" value="1"/>
</dbReference>
<gene>
    <name evidence="2" type="primary">csaB</name>
    <name evidence="2" type="ORF">D1B33_03790</name>
</gene>
<organism evidence="2 3">
    <name type="scientific">Ureibacillus yapensis</name>
    <dbReference type="NCBI Taxonomy" id="2304605"/>
    <lineage>
        <taxon>Bacteria</taxon>
        <taxon>Bacillati</taxon>
        <taxon>Bacillota</taxon>
        <taxon>Bacilli</taxon>
        <taxon>Bacillales</taxon>
        <taxon>Caryophanaceae</taxon>
        <taxon>Ureibacillus</taxon>
    </lineage>
</organism>
<dbReference type="PANTHER" id="PTHR36836">
    <property type="entry name" value="COLANIC ACID BIOSYNTHESIS PROTEIN WCAK"/>
    <property type="match status" value="1"/>
</dbReference>
<dbReference type="InterPro" id="IPR019896">
    <property type="entry name" value="Polysacch_pyruvyl_Trfase_CsaB"/>
</dbReference>
<dbReference type="GO" id="GO:0016740">
    <property type="term" value="F:transferase activity"/>
    <property type="evidence" value="ECO:0007669"/>
    <property type="project" value="UniProtKB-KW"/>
</dbReference>
<dbReference type="OrthoDB" id="3199616at2"/>
<dbReference type="SUPFAM" id="SSF53756">
    <property type="entry name" value="UDP-Glycosyltransferase/glycogen phosphorylase"/>
    <property type="match status" value="1"/>
</dbReference>
<dbReference type="RefSeq" id="WP_118874988.1">
    <property type="nucleotide sequence ID" value="NZ_QWEI01000001.1"/>
</dbReference>
<sequence length="361" mass="39894">MHVVLSGYYGFDNVGDEAILFSIIHALRKLHDGIDITVLSNNPEATEKTYGVRAVNRWKLKNISNVLKQADGLISGGGSLLQDQTGIKSIPYYSGIMRIAKMHNIPVFVYAQGMGPINKGISKFIVRNTMKKVDRITVRDEDSRALLQNLGVRKSIDIVPDPVLGLDGSTFQSKWLESSSLTTGGYITVSVRDWPSPIDFKKKIAESLDQLASSGEKIVFIPMHGEHDYKTSEELAKMMKAESVIAPSDLSIEEKIAVIGYSKLLIGMRLHSLIFSSIFYTPFIALSYDPKIDAFANIVAQPVIGHVEKDNWDAAVLTQKAKDILASEDAKEQLQKKVQPLQAKTLNTAKMALELFGQAKK</sequence>
<evidence type="ECO:0000259" key="1">
    <source>
        <dbReference type="Pfam" id="PF04230"/>
    </source>
</evidence>
<proteinExistence type="predicted"/>
<dbReference type="PANTHER" id="PTHR36836:SF1">
    <property type="entry name" value="COLANIC ACID BIOSYNTHESIS PROTEIN WCAK"/>
    <property type="match status" value="1"/>
</dbReference>
<dbReference type="InterPro" id="IPR007345">
    <property type="entry name" value="Polysacch_pyruvyl_Trfase"/>
</dbReference>
<dbReference type="Proteomes" id="UP000265692">
    <property type="component" value="Unassembled WGS sequence"/>
</dbReference>
<keyword evidence="3" id="KW-1185">Reference proteome</keyword>
<dbReference type="EMBL" id="QWEI01000001">
    <property type="protein sequence ID" value="RHW39978.1"/>
    <property type="molecule type" value="Genomic_DNA"/>
</dbReference>
<dbReference type="NCBIfam" id="TIGR03609">
    <property type="entry name" value="S_layer_CsaB"/>
    <property type="match status" value="1"/>
</dbReference>